<proteinExistence type="predicted"/>
<dbReference type="PANTHER" id="PTHR10151:SF120">
    <property type="entry name" value="BIS(5'-ADENOSYL)-TRIPHOSPHATASE"/>
    <property type="match status" value="1"/>
</dbReference>
<dbReference type="GO" id="GO:0016787">
    <property type="term" value="F:hydrolase activity"/>
    <property type="evidence" value="ECO:0007669"/>
    <property type="project" value="UniProtKB-ARBA"/>
</dbReference>
<dbReference type="EMBL" id="WXWW01000228">
    <property type="protein sequence ID" value="NAW66679.1"/>
    <property type="molecule type" value="Genomic_DNA"/>
</dbReference>
<organism evidence="1 2">
    <name type="scientific">Photobacterium halotolerans</name>
    <dbReference type="NCBI Taxonomy" id="265726"/>
    <lineage>
        <taxon>Bacteria</taxon>
        <taxon>Pseudomonadati</taxon>
        <taxon>Pseudomonadota</taxon>
        <taxon>Gammaproteobacteria</taxon>
        <taxon>Vibrionales</taxon>
        <taxon>Vibrionaceae</taxon>
        <taxon>Photobacterium</taxon>
    </lineage>
</organism>
<dbReference type="Pfam" id="PF01663">
    <property type="entry name" value="Phosphodiest"/>
    <property type="match status" value="1"/>
</dbReference>
<dbReference type="InterPro" id="IPR017850">
    <property type="entry name" value="Alkaline_phosphatase_core_sf"/>
</dbReference>
<dbReference type="Gene3D" id="3.40.720.10">
    <property type="entry name" value="Alkaline Phosphatase, subunit A"/>
    <property type="match status" value="1"/>
</dbReference>
<dbReference type="InterPro" id="IPR002591">
    <property type="entry name" value="Phosphodiest/P_Trfase"/>
</dbReference>
<evidence type="ECO:0000313" key="2">
    <source>
        <dbReference type="Proteomes" id="UP000465712"/>
    </source>
</evidence>
<name>A0A7X5ASW5_9GAMM</name>
<accession>A0A7X5ASW5</accession>
<comment type="caution">
    <text evidence="1">The sequence shown here is derived from an EMBL/GenBank/DDBJ whole genome shotgun (WGS) entry which is preliminary data.</text>
</comment>
<dbReference type="Proteomes" id="UP000465712">
    <property type="component" value="Unassembled WGS sequence"/>
</dbReference>
<protein>
    <submittedName>
        <fullName evidence="1">Alkaline phosphatase family protein</fullName>
    </submittedName>
</protein>
<gene>
    <name evidence="1" type="ORF">CAG72_15810</name>
</gene>
<reference evidence="1 2" key="1">
    <citation type="submission" date="2017-05" db="EMBL/GenBank/DDBJ databases">
        <title>High clonality and local adaptation shapes Vibrionaceae linages within an endangered oasis.</title>
        <authorList>
            <person name="Vazquez-Rosas-Landa M."/>
        </authorList>
    </citation>
    <scope>NUCLEOTIDE SEQUENCE [LARGE SCALE GENOMIC DNA]</scope>
    <source>
        <strain evidence="1 2">P46_P4S1P180</strain>
    </source>
</reference>
<dbReference type="AlphaFoldDB" id="A0A7X5ASW5"/>
<dbReference type="CDD" id="cd16018">
    <property type="entry name" value="Enpp"/>
    <property type="match status" value="1"/>
</dbReference>
<dbReference type="RefSeq" id="WP_161446153.1">
    <property type="nucleotide sequence ID" value="NZ_WXWW01000228.1"/>
</dbReference>
<dbReference type="SUPFAM" id="SSF53649">
    <property type="entry name" value="Alkaline phosphatase-like"/>
    <property type="match status" value="1"/>
</dbReference>
<sequence>MTKPLIVINIVGLTPALLGEHTPQLNALVNDGIMLPMQGVFPAVTATAQATMLTGLSPGEHGIVGNGWYFRELAEVKFWLQPNQLVQGEKIWHKIKRNNPGLKCSQLFWWYNMYADVDHAITPRPHYPADGRKILGLYSEPAQLHQEIEARVGTFPFFNFWGPTADIRSSRWIVDCAMLEFTLNRPHLQLVYLPHLDYNLQRLGPESPEIAKDLAMIDHEAGRLLDFAREQGADVMVVSEYGITQVTQSVSVNRLLREAGLLRVRESLGWELLDCGSSRAFAVADHQVAHVYINDPADLSAVKSLLQAQPGIEQVLDGQDQQAFGIAHSRSGELVLIAEPGCWFNYYYWLEDSKAPDFARTVDIHRKPGYDPAELFVDPTIRFVKLKIAARLLQKKLGQRMLMDVIPLDPSLVKGSHGRLAERPEDGPIFITNNKQMLDRLNKPDCLPMQQVCGLLQQHFQ</sequence>
<evidence type="ECO:0000313" key="1">
    <source>
        <dbReference type="EMBL" id="NAW66679.1"/>
    </source>
</evidence>
<dbReference type="PANTHER" id="PTHR10151">
    <property type="entry name" value="ECTONUCLEOTIDE PYROPHOSPHATASE/PHOSPHODIESTERASE"/>
    <property type="match status" value="1"/>
</dbReference>